<keyword evidence="2" id="KW-1185">Reference proteome</keyword>
<dbReference type="EMBL" id="CM042044">
    <property type="protein sequence ID" value="KAI3685986.1"/>
    <property type="molecule type" value="Genomic_DNA"/>
</dbReference>
<accession>A0ACB8YKJ3</accession>
<sequence length="279" mass="31323">MMMSRTKAESQSLPGCSDRCGNITIPYPFVIEEDCYLSREYKVNCTTLRLPITGFKLLDISLDGLMHGLLPMTYACYNSTHKLSRSNSVIWTDKFLVSSTMNLLTTVGCDTRANIVSMDGEDSITIVATKRKCNSLYDCSFVFKWAVGNGDCEYSQKDKTSYICKENSVCIDARDFGYNCHYAPGYRGNPYLPNGCQVVIEWTVGHNDCKHSQQDKRRYVCKENSVCIDSQINGGYNCRCAPGYQGNPYLPNGCQVTIARAPSVRAVEKSFRMMEVKVT</sequence>
<reference evidence="2" key="1">
    <citation type="journal article" date="2022" name="Mol. Ecol. Resour.">
        <title>The genomes of chicory, endive, great burdock and yacon provide insights into Asteraceae palaeo-polyploidization history and plant inulin production.</title>
        <authorList>
            <person name="Fan W."/>
            <person name="Wang S."/>
            <person name="Wang H."/>
            <person name="Wang A."/>
            <person name="Jiang F."/>
            <person name="Liu H."/>
            <person name="Zhao H."/>
            <person name="Xu D."/>
            <person name="Zhang Y."/>
        </authorList>
    </citation>
    <scope>NUCLEOTIDE SEQUENCE [LARGE SCALE GENOMIC DNA]</scope>
    <source>
        <strain evidence="2">cv. Yunnan</strain>
    </source>
</reference>
<evidence type="ECO:0000313" key="2">
    <source>
        <dbReference type="Proteomes" id="UP001056120"/>
    </source>
</evidence>
<comment type="caution">
    <text evidence="1">The sequence shown here is derived from an EMBL/GenBank/DDBJ whole genome shotgun (WGS) entry which is preliminary data.</text>
</comment>
<protein>
    <submittedName>
        <fullName evidence="1">Uncharacterized protein</fullName>
    </submittedName>
</protein>
<dbReference type="Proteomes" id="UP001056120">
    <property type="component" value="Linkage Group LG27"/>
</dbReference>
<reference evidence="1 2" key="2">
    <citation type="journal article" date="2022" name="Mol. Ecol. Resour.">
        <title>The genomes of chicory, endive, great burdock and yacon provide insights into Asteraceae paleo-polyploidization history and plant inulin production.</title>
        <authorList>
            <person name="Fan W."/>
            <person name="Wang S."/>
            <person name="Wang H."/>
            <person name="Wang A."/>
            <person name="Jiang F."/>
            <person name="Liu H."/>
            <person name="Zhao H."/>
            <person name="Xu D."/>
            <person name="Zhang Y."/>
        </authorList>
    </citation>
    <scope>NUCLEOTIDE SEQUENCE [LARGE SCALE GENOMIC DNA]</scope>
    <source>
        <strain evidence="2">cv. Yunnan</strain>
        <tissue evidence="1">Leaves</tissue>
    </source>
</reference>
<proteinExistence type="predicted"/>
<name>A0ACB8YKJ3_9ASTR</name>
<gene>
    <name evidence="1" type="ORF">L1987_79655</name>
</gene>
<evidence type="ECO:0000313" key="1">
    <source>
        <dbReference type="EMBL" id="KAI3685986.1"/>
    </source>
</evidence>
<organism evidence="1 2">
    <name type="scientific">Smallanthus sonchifolius</name>
    <dbReference type="NCBI Taxonomy" id="185202"/>
    <lineage>
        <taxon>Eukaryota</taxon>
        <taxon>Viridiplantae</taxon>
        <taxon>Streptophyta</taxon>
        <taxon>Embryophyta</taxon>
        <taxon>Tracheophyta</taxon>
        <taxon>Spermatophyta</taxon>
        <taxon>Magnoliopsida</taxon>
        <taxon>eudicotyledons</taxon>
        <taxon>Gunneridae</taxon>
        <taxon>Pentapetalae</taxon>
        <taxon>asterids</taxon>
        <taxon>campanulids</taxon>
        <taxon>Asterales</taxon>
        <taxon>Asteraceae</taxon>
        <taxon>Asteroideae</taxon>
        <taxon>Heliantheae alliance</taxon>
        <taxon>Millerieae</taxon>
        <taxon>Smallanthus</taxon>
    </lineage>
</organism>